<evidence type="ECO:0000256" key="1">
    <source>
        <dbReference type="ARBA" id="ARBA00010872"/>
    </source>
</evidence>
<dbReference type="AlphaFoldDB" id="A0A6P8HQ06"/>
<feature type="active site" description="Nucleophile" evidence="2">
    <location>
        <position position="208"/>
    </location>
</feature>
<dbReference type="GO" id="GO:0051604">
    <property type="term" value="P:protein maturation"/>
    <property type="evidence" value="ECO:0007669"/>
    <property type="project" value="TreeGrafter"/>
</dbReference>
<keyword evidence="4" id="KW-1185">Reference proteome</keyword>
<dbReference type="PANTHER" id="PTHR10188">
    <property type="entry name" value="L-ASPARAGINASE"/>
    <property type="match status" value="1"/>
</dbReference>
<proteinExistence type="inferred from homology"/>
<dbReference type="Pfam" id="PF01112">
    <property type="entry name" value="Asparaginase_2"/>
    <property type="match status" value="1"/>
</dbReference>
<dbReference type="CDD" id="cd04514">
    <property type="entry name" value="Taspase1_like"/>
    <property type="match status" value="1"/>
</dbReference>
<gene>
    <name evidence="5" type="primary">LOC116294907</name>
</gene>
<reference evidence="5" key="1">
    <citation type="submission" date="2025-08" db="UniProtKB">
        <authorList>
            <consortium name="RefSeq"/>
        </authorList>
    </citation>
    <scope>IDENTIFICATION</scope>
    <source>
        <tissue evidence="5">Tentacle</tissue>
    </source>
</reference>
<dbReference type="PANTHER" id="PTHR10188:SF8">
    <property type="entry name" value="THREONINE ASPARTASE 1"/>
    <property type="match status" value="1"/>
</dbReference>
<evidence type="ECO:0000256" key="3">
    <source>
        <dbReference type="PIRSR" id="PIRSR600246-3"/>
    </source>
</evidence>
<name>A0A6P8HQ06_ACTTE</name>
<accession>A0A6P8HQ06</accession>
<dbReference type="KEGG" id="aten:116294907"/>
<dbReference type="InterPro" id="IPR037464">
    <property type="entry name" value="Taspase1"/>
</dbReference>
<dbReference type="SUPFAM" id="SSF56235">
    <property type="entry name" value="N-terminal nucleophile aminohydrolases (Ntn hydrolases)"/>
    <property type="match status" value="1"/>
</dbReference>
<dbReference type="InterPro" id="IPR000246">
    <property type="entry name" value="Peptidase_T2"/>
</dbReference>
<dbReference type="OrthoDB" id="77601at2759"/>
<dbReference type="RefSeq" id="XP_031558454.1">
    <property type="nucleotide sequence ID" value="XM_031702594.1"/>
</dbReference>
<sequence length="389" mass="41318">MVVMATQEILDKPYGFIGLHVGVGKYSSTNEADYKDACRTACLQAVAALKEGKLAVEAVAVALSALEEAPCTNAGVGSNLNLEGEVECDASIMDGKSLGFGAVGAVKGIINPSQVAAHLLKKELQGPTSVGLIPPIFLVGDGAVGWASQNSVAESVSNESLITDKSLAAFNKSKAKLDRTRLNTVAHNSHKKRRIEDLCVYEDSYMDTVGAVCVDSEGNLCAGVSSGGLLLKTPGRVGQAAVYGSGCWARNQTEESDVGVACCTTGCGEYLIKTMLAKECAEMASNRDGYSAVKDALQQKFFDASHLPSNKQKLAGILLLRAMESKSQGREVELVWGHNASSMCLGYMSTENQRPKIRICRSSECVDVQETHPVMIEGTVERQDKQKPS</sequence>
<dbReference type="GO" id="GO:0004298">
    <property type="term" value="F:threonine-type endopeptidase activity"/>
    <property type="evidence" value="ECO:0007669"/>
    <property type="project" value="InterPro"/>
</dbReference>
<evidence type="ECO:0000313" key="5">
    <source>
        <dbReference type="RefSeq" id="XP_031558454.1"/>
    </source>
</evidence>
<organism evidence="4 5">
    <name type="scientific">Actinia tenebrosa</name>
    <name type="common">Australian red waratah sea anemone</name>
    <dbReference type="NCBI Taxonomy" id="6105"/>
    <lineage>
        <taxon>Eukaryota</taxon>
        <taxon>Metazoa</taxon>
        <taxon>Cnidaria</taxon>
        <taxon>Anthozoa</taxon>
        <taxon>Hexacorallia</taxon>
        <taxon>Actiniaria</taxon>
        <taxon>Actiniidae</taxon>
        <taxon>Actinia</taxon>
    </lineage>
</organism>
<dbReference type="GO" id="GO:0005737">
    <property type="term" value="C:cytoplasm"/>
    <property type="evidence" value="ECO:0007669"/>
    <property type="project" value="TreeGrafter"/>
</dbReference>
<dbReference type="FunCoup" id="A0A6P8HQ06">
    <property type="interactions" value="1187"/>
</dbReference>
<evidence type="ECO:0000256" key="2">
    <source>
        <dbReference type="PIRSR" id="PIRSR600246-1"/>
    </source>
</evidence>
<evidence type="ECO:0000313" key="4">
    <source>
        <dbReference type="Proteomes" id="UP000515163"/>
    </source>
</evidence>
<dbReference type="Gene3D" id="3.60.20.30">
    <property type="entry name" value="(Glycosyl)asparaginase"/>
    <property type="match status" value="1"/>
</dbReference>
<dbReference type="GeneID" id="116294907"/>
<feature type="site" description="Cleavage; by autolysis" evidence="3">
    <location>
        <begin position="207"/>
        <end position="208"/>
    </location>
</feature>
<protein>
    <submittedName>
        <fullName evidence="5">Threonine aspartase 1-like isoform X1</fullName>
    </submittedName>
</protein>
<comment type="similarity">
    <text evidence="1">Belongs to the Ntn-hydrolase family.</text>
</comment>
<dbReference type="Proteomes" id="UP000515163">
    <property type="component" value="Unplaced"/>
</dbReference>
<dbReference type="InParanoid" id="A0A6P8HQ06"/>
<dbReference type="InterPro" id="IPR029055">
    <property type="entry name" value="Ntn_hydrolases_N"/>
</dbReference>